<dbReference type="GO" id="GO:0030490">
    <property type="term" value="P:maturation of SSU-rRNA"/>
    <property type="evidence" value="ECO:0007669"/>
    <property type="project" value="TreeGrafter"/>
</dbReference>
<evidence type="ECO:0000256" key="1">
    <source>
        <dbReference type="ARBA" id="ARBA00005943"/>
    </source>
</evidence>
<dbReference type="EMBL" id="LAZR01000974">
    <property type="protein sequence ID" value="KKN53378.1"/>
    <property type="molecule type" value="Genomic_DNA"/>
</dbReference>
<evidence type="ECO:0000313" key="4">
    <source>
        <dbReference type="EMBL" id="KKN53378.1"/>
    </source>
</evidence>
<organism evidence="4">
    <name type="scientific">marine sediment metagenome</name>
    <dbReference type="NCBI Taxonomy" id="412755"/>
    <lineage>
        <taxon>unclassified sequences</taxon>
        <taxon>metagenomes</taxon>
        <taxon>ecological metagenomes</taxon>
    </lineage>
</organism>
<dbReference type="Gene3D" id="2.40.50.140">
    <property type="entry name" value="Nucleic acid-binding proteins"/>
    <property type="match status" value="1"/>
</dbReference>
<dbReference type="AlphaFoldDB" id="A0A0F9UII5"/>
<dbReference type="PANTHER" id="PTHR10769:SF3">
    <property type="entry name" value="SMALL RIBOSOMAL SUBUNIT PROTEIN ES28"/>
    <property type="match status" value="1"/>
</dbReference>
<dbReference type="GO" id="GO:0003735">
    <property type="term" value="F:structural constituent of ribosome"/>
    <property type="evidence" value="ECO:0007669"/>
    <property type="project" value="InterPro"/>
</dbReference>
<dbReference type="FunFam" id="2.40.50.140:FF:000145">
    <property type="entry name" value="30S ribosomal protein S28e"/>
    <property type="match status" value="1"/>
</dbReference>
<evidence type="ECO:0008006" key="5">
    <source>
        <dbReference type="Google" id="ProtNLM"/>
    </source>
</evidence>
<dbReference type="GO" id="GO:0000028">
    <property type="term" value="P:ribosomal small subunit assembly"/>
    <property type="evidence" value="ECO:0007669"/>
    <property type="project" value="TreeGrafter"/>
</dbReference>
<comment type="similarity">
    <text evidence="1">Belongs to the eukaryotic ribosomal protein eS28 family.</text>
</comment>
<dbReference type="InterPro" id="IPR012340">
    <property type="entry name" value="NA-bd_OB-fold"/>
</dbReference>
<dbReference type="Pfam" id="PF01200">
    <property type="entry name" value="Ribosomal_S28e"/>
    <property type="match status" value="1"/>
</dbReference>
<dbReference type="GO" id="GO:0006412">
    <property type="term" value="P:translation"/>
    <property type="evidence" value="ECO:0007669"/>
    <property type="project" value="InterPro"/>
</dbReference>
<name>A0A0F9UII5_9ZZZZ</name>
<dbReference type="SUPFAM" id="SSF50249">
    <property type="entry name" value="Nucleic acid-binding proteins"/>
    <property type="match status" value="1"/>
</dbReference>
<evidence type="ECO:0000256" key="2">
    <source>
        <dbReference type="ARBA" id="ARBA00022980"/>
    </source>
</evidence>
<evidence type="ECO:0000256" key="3">
    <source>
        <dbReference type="ARBA" id="ARBA00023274"/>
    </source>
</evidence>
<comment type="caution">
    <text evidence="4">The sequence shown here is derived from an EMBL/GenBank/DDBJ whole genome shotgun (WGS) entry which is preliminary data.</text>
</comment>
<accession>A0A0F9UII5</accession>
<dbReference type="InterPro" id="IPR000289">
    <property type="entry name" value="Ribosomal_eS28"/>
</dbReference>
<dbReference type="HAMAP" id="MF_00292">
    <property type="entry name" value="Ribosomal_eS28"/>
    <property type="match status" value="1"/>
</dbReference>
<gene>
    <name evidence="4" type="ORF">LCGC14_0602820</name>
</gene>
<reference evidence="4" key="1">
    <citation type="journal article" date="2015" name="Nature">
        <title>Complex archaea that bridge the gap between prokaryotes and eukaryotes.</title>
        <authorList>
            <person name="Spang A."/>
            <person name="Saw J.H."/>
            <person name="Jorgensen S.L."/>
            <person name="Zaremba-Niedzwiedzka K."/>
            <person name="Martijn J."/>
            <person name="Lind A.E."/>
            <person name="van Eijk R."/>
            <person name="Schleper C."/>
            <person name="Guy L."/>
            <person name="Ettema T.J."/>
        </authorList>
    </citation>
    <scope>NUCLEOTIDE SEQUENCE</scope>
</reference>
<dbReference type="PANTHER" id="PTHR10769">
    <property type="entry name" value="40S RIBOSOMAL PROTEIN S28"/>
    <property type="match status" value="1"/>
</dbReference>
<protein>
    <recommendedName>
        <fullName evidence="5">30S ribosomal protein S28e</fullName>
    </recommendedName>
</protein>
<keyword evidence="3" id="KW-0687">Ribonucleoprotein</keyword>
<sequence length="86" mass="9863">MVKLIDKSKGKQGKQVYDQSTPAQVIQIIGRTGLTGEITQIKVRILEGPDRNRILTRNVKGPIRMDDVVILREVEREARKIRGRRK</sequence>
<dbReference type="GO" id="GO:0022627">
    <property type="term" value="C:cytosolic small ribosomal subunit"/>
    <property type="evidence" value="ECO:0007669"/>
    <property type="project" value="TreeGrafter"/>
</dbReference>
<proteinExistence type="inferred from homology"/>
<keyword evidence="2" id="KW-0689">Ribosomal protein</keyword>
<dbReference type="NCBIfam" id="NF003080">
    <property type="entry name" value="PRK04007.1"/>
    <property type="match status" value="1"/>
</dbReference>